<protein>
    <submittedName>
        <fullName evidence="5">Growth-regulating factor like</fullName>
    </submittedName>
</protein>
<keyword evidence="1" id="KW-0539">Nucleus</keyword>
<organism evidence="5 6">
    <name type="scientific">Actinidia chinensis var. chinensis</name>
    <name type="common">Chinese soft-hair kiwi</name>
    <dbReference type="NCBI Taxonomy" id="1590841"/>
    <lineage>
        <taxon>Eukaryota</taxon>
        <taxon>Viridiplantae</taxon>
        <taxon>Streptophyta</taxon>
        <taxon>Embryophyta</taxon>
        <taxon>Tracheophyta</taxon>
        <taxon>Spermatophyta</taxon>
        <taxon>Magnoliopsida</taxon>
        <taxon>eudicotyledons</taxon>
        <taxon>Gunneridae</taxon>
        <taxon>Pentapetalae</taxon>
        <taxon>asterids</taxon>
        <taxon>Ericales</taxon>
        <taxon>Actinidiaceae</taxon>
        <taxon>Actinidia</taxon>
    </lineage>
</organism>
<dbReference type="PANTHER" id="PTHR34122">
    <property type="entry name" value="EXPRESSED PROTEIN-RELATED"/>
    <property type="match status" value="1"/>
</dbReference>
<sequence>MRIRKRFPLSSLSSLPLSDPQLIRSPVVQPPLLAATTCSQLSDSPNQTPPPPSDQNPMIESAKDLEDEEGKEKSNITRKARMLGAKAADGLLHNQEGDKVVPPKKIGDFGAIMARENKMKSKTNEIYAKPNEEQGSKANEEGDNGNNSGGKKVKRGNVILEGSRCSRVNGRGWRCCQQTLVGYSLCEYHLGKGRIGSINASVRYRAVATTTASAPKNDGSEQLSSPTSSEKLGQGLVEEEEDDFEDDYKKKSLMVIAKKRMKLGMVKARSLSSLLSQTNSEVVVADNDKNMSSV</sequence>
<feature type="compositionally biased region" description="Basic and acidic residues" evidence="3">
    <location>
        <begin position="130"/>
        <end position="140"/>
    </location>
</feature>
<keyword evidence="6" id="KW-1185">Reference proteome</keyword>
<comment type="caution">
    <text evidence="2">Lacks conserved residue(s) required for the propagation of feature annotation.</text>
</comment>
<evidence type="ECO:0000256" key="1">
    <source>
        <dbReference type="ARBA" id="ARBA00023242"/>
    </source>
</evidence>
<dbReference type="Proteomes" id="UP000241394">
    <property type="component" value="Chromosome LG13"/>
</dbReference>
<gene>
    <name evidence="5" type="ORF">CEY00_Acc14404</name>
</gene>
<evidence type="ECO:0000259" key="4">
    <source>
        <dbReference type="PROSITE" id="PS51667"/>
    </source>
</evidence>
<dbReference type="PROSITE" id="PS51667">
    <property type="entry name" value="WRC"/>
    <property type="match status" value="1"/>
</dbReference>
<dbReference type="Pfam" id="PF08879">
    <property type="entry name" value="WRC"/>
    <property type="match status" value="1"/>
</dbReference>
<feature type="region of interest" description="Disordered" evidence="3">
    <location>
        <begin position="1"/>
        <end position="22"/>
    </location>
</feature>
<dbReference type="EMBL" id="NKQK01000013">
    <property type="protein sequence ID" value="PSS13793.1"/>
    <property type="molecule type" value="Genomic_DNA"/>
</dbReference>
<feature type="compositionally biased region" description="Low complexity" evidence="3">
    <location>
        <begin position="8"/>
        <end position="22"/>
    </location>
</feature>
<comment type="caution">
    <text evidence="5">The sequence shown here is derived from an EMBL/GenBank/DDBJ whole genome shotgun (WGS) entry which is preliminary data.</text>
</comment>
<feature type="region of interest" description="Disordered" evidence="3">
    <location>
        <begin position="39"/>
        <end position="76"/>
    </location>
</feature>
<evidence type="ECO:0000313" key="5">
    <source>
        <dbReference type="EMBL" id="PSS13793.1"/>
    </source>
</evidence>
<dbReference type="InterPro" id="IPR014977">
    <property type="entry name" value="WRC_dom"/>
</dbReference>
<evidence type="ECO:0000256" key="2">
    <source>
        <dbReference type="PROSITE-ProRule" id="PRU01002"/>
    </source>
</evidence>
<dbReference type="PANTHER" id="PTHR34122:SF1">
    <property type="entry name" value="EXPRESSED PROTEIN"/>
    <property type="match status" value="1"/>
</dbReference>
<feature type="region of interest" description="Disordered" evidence="3">
    <location>
        <begin position="128"/>
        <end position="155"/>
    </location>
</feature>
<feature type="compositionally biased region" description="Polar residues" evidence="3">
    <location>
        <begin position="210"/>
        <end position="231"/>
    </location>
</feature>
<name>A0A2R6QRP4_ACTCC</name>
<dbReference type="STRING" id="1590841.A0A2R6QRP4"/>
<feature type="domain" description="WRC" evidence="4">
    <location>
        <begin position="159"/>
        <end position="204"/>
    </location>
</feature>
<feature type="region of interest" description="Disordered" evidence="3">
    <location>
        <begin position="210"/>
        <end position="243"/>
    </location>
</feature>
<evidence type="ECO:0000256" key="3">
    <source>
        <dbReference type="SAM" id="MobiDB-lite"/>
    </source>
</evidence>
<dbReference type="AlphaFoldDB" id="A0A2R6QRP4"/>
<reference evidence="5 6" key="1">
    <citation type="submission" date="2017-07" db="EMBL/GenBank/DDBJ databases">
        <title>An improved, manually edited Actinidia chinensis var. chinensis (kiwifruit) genome highlights the challenges associated with draft genomes and gene prediction in plants.</title>
        <authorList>
            <person name="Pilkington S."/>
            <person name="Crowhurst R."/>
            <person name="Hilario E."/>
            <person name="Nardozza S."/>
            <person name="Fraser L."/>
            <person name="Peng Y."/>
            <person name="Gunaseelan K."/>
            <person name="Simpson R."/>
            <person name="Tahir J."/>
            <person name="Deroles S."/>
            <person name="Templeton K."/>
            <person name="Luo Z."/>
            <person name="Davy M."/>
            <person name="Cheng C."/>
            <person name="Mcneilage M."/>
            <person name="Scaglione D."/>
            <person name="Liu Y."/>
            <person name="Zhang Q."/>
            <person name="Datson P."/>
            <person name="De Silva N."/>
            <person name="Gardiner S."/>
            <person name="Bassett H."/>
            <person name="Chagne D."/>
            <person name="Mccallum J."/>
            <person name="Dzierzon H."/>
            <person name="Deng C."/>
            <person name="Wang Y.-Y."/>
            <person name="Barron N."/>
            <person name="Manako K."/>
            <person name="Bowen J."/>
            <person name="Foster T."/>
            <person name="Erridge Z."/>
            <person name="Tiffin H."/>
            <person name="Waite C."/>
            <person name="Davies K."/>
            <person name="Grierson E."/>
            <person name="Laing W."/>
            <person name="Kirk R."/>
            <person name="Chen X."/>
            <person name="Wood M."/>
            <person name="Montefiori M."/>
            <person name="Brummell D."/>
            <person name="Schwinn K."/>
            <person name="Catanach A."/>
            <person name="Fullerton C."/>
            <person name="Li D."/>
            <person name="Meiyalaghan S."/>
            <person name="Nieuwenhuizen N."/>
            <person name="Read N."/>
            <person name="Prakash R."/>
            <person name="Hunter D."/>
            <person name="Zhang H."/>
            <person name="Mckenzie M."/>
            <person name="Knabel M."/>
            <person name="Harris A."/>
            <person name="Allan A."/>
            <person name="Chen A."/>
            <person name="Janssen B."/>
            <person name="Plunkett B."/>
            <person name="Dwamena C."/>
            <person name="Voogd C."/>
            <person name="Leif D."/>
            <person name="Lafferty D."/>
            <person name="Souleyre E."/>
            <person name="Varkonyi-Gasic E."/>
            <person name="Gambi F."/>
            <person name="Hanley J."/>
            <person name="Yao J.-L."/>
            <person name="Cheung J."/>
            <person name="David K."/>
            <person name="Warren B."/>
            <person name="Marsh K."/>
            <person name="Snowden K."/>
            <person name="Lin-Wang K."/>
            <person name="Brian L."/>
            <person name="Martinez-Sanchez M."/>
            <person name="Wang M."/>
            <person name="Ileperuma N."/>
            <person name="Macnee N."/>
            <person name="Campin R."/>
            <person name="Mcatee P."/>
            <person name="Drummond R."/>
            <person name="Espley R."/>
            <person name="Ireland H."/>
            <person name="Wu R."/>
            <person name="Atkinson R."/>
            <person name="Karunairetnam S."/>
            <person name="Bulley S."/>
            <person name="Chunkath S."/>
            <person name="Hanley Z."/>
            <person name="Storey R."/>
            <person name="Thrimawithana A."/>
            <person name="Thomson S."/>
            <person name="David C."/>
            <person name="Testolin R."/>
        </authorList>
    </citation>
    <scope>NUCLEOTIDE SEQUENCE [LARGE SCALE GENOMIC DNA]</scope>
    <source>
        <strain evidence="6">cv. Red5</strain>
        <tissue evidence="5">Young leaf</tissue>
    </source>
</reference>
<dbReference type="Gramene" id="PSS13793">
    <property type="protein sequence ID" value="PSS13793"/>
    <property type="gene ID" value="CEY00_Acc14404"/>
</dbReference>
<dbReference type="OrthoDB" id="686202at2759"/>
<reference evidence="6" key="2">
    <citation type="journal article" date="2018" name="BMC Genomics">
        <title>A manually annotated Actinidia chinensis var. chinensis (kiwifruit) genome highlights the challenges associated with draft genomes and gene prediction in plants.</title>
        <authorList>
            <person name="Pilkington S.M."/>
            <person name="Crowhurst R."/>
            <person name="Hilario E."/>
            <person name="Nardozza S."/>
            <person name="Fraser L."/>
            <person name="Peng Y."/>
            <person name="Gunaseelan K."/>
            <person name="Simpson R."/>
            <person name="Tahir J."/>
            <person name="Deroles S.C."/>
            <person name="Templeton K."/>
            <person name="Luo Z."/>
            <person name="Davy M."/>
            <person name="Cheng C."/>
            <person name="McNeilage M."/>
            <person name="Scaglione D."/>
            <person name="Liu Y."/>
            <person name="Zhang Q."/>
            <person name="Datson P."/>
            <person name="De Silva N."/>
            <person name="Gardiner S.E."/>
            <person name="Bassett H."/>
            <person name="Chagne D."/>
            <person name="McCallum J."/>
            <person name="Dzierzon H."/>
            <person name="Deng C."/>
            <person name="Wang Y.Y."/>
            <person name="Barron L."/>
            <person name="Manako K."/>
            <person name="Bowen J."/>
            <person name="Foster T.M."/>
            <person name="Erridge Z.A."/>
            <person name="Tiffin H."/>
            <person name="Waite C.N."/>
            <person name="Davies K.M."/>
            <person name="Grierson E.P."/>
            <person name="Laing W.A."/>
            <person name="Kirk R."/>
            <person name="Chen X."/>
            <person name="Wood M."/>
            <person name="Montefiori M."/>
            <person name="Brummell D.A."/>
            <person name="Schwinn K.E."/>
            <person name="Catanach A."/>
            <person name="Fullerton C."/>
            <person name="Li D."/>
            <person name="Meiyalaghan S."/>
            <person name="Nieuwenhuizen N."/>
            <person name="Read N."/>
            <person name="Prakash R."/>
            <person name="Hunter D."/>
            <person name="Zhang H."/>
            <person name="McKenzie M."/>
            <person name="Knabel M."/>
            <person name="Harris A."/>
            <person name="Allan A.C."/>
            <person name="Gleave A."/>
            <person name="Chen A."/>
            <person name="Janssen B.J."/>
            <person name="Plunkett B."/>
            <person name="Ampomah-Dwamena C."/>
            <person name="Voogd C."/>
            <person name="Leif D."/>
            <person name="Lafferty D."/>
            <person name="Souleyre E.J.F."/>
            <person name="Varkonyi-Gasic E."/>
            <person name="Gambi F."/>
            <person name="Hanley J."/>
            <person name="Yao J.L."/>
            <person name="Cheung J."/>
            <person name="David K.M."/>
            <person name="Warren B."/>
            <person name="Marsh K."/>
            <person name="Snowden K.C."/>
            <person name="Lin-Wang K."/>
            <person name="Brian L."/>
            <person name="Martinez-Sanchez M."/>
            <person name="Wang M."/>
            <person name="Ileperuma N."/>
            <person name="Macnee N."/>
            <person name="Campin R."/>
            <person name="McAtee P."/>
            <person name="Drummond R.S.M."/>
            <person name="Espley R.V."/>
            <person name="Ireland H.S."/>
            <person name="Wu R."/>
            <person name="Atkinson R.G."/>
            <person name="Karunairetnam S."/>
            <person name="Bulley S."/>
            <person name="Chunkath S."/>
            <person name="Hanley Z."/>
            <person name="Storey R."/>
            <person name="Thrimawithana A.H."/>
            <person name="Thomson S."/>
            <person name="David C."/>
            <person name="Testolin R."/>
            <person name="Huang H."/>
            <person name="Hellens R.P."/>
            <person name="Schaffer R.J."/>
        </authorList>
    </citation>
    <scope>NUCLEOTIDE SEQUENCE [LARGE SCALE GENOMIC DNA]</scope>
    <source>
        <strain evidence="6">cv. Red5</strain>
    </source>
</reference>
<dbReference type="InParanoid" id="A0A2R6QRP4"/>
<proteinExistence type="predicted"/>
<evidence type="ECO:0000313" key="6">
    <source>
        <dbReference type="Proteomes" id="UP000241394"/>
    </source>
</evidence>
<accession>A0A2R6QRP4</accession>